<accession>A0A5J9V0V1</accession>
<protein>
    <recommendedName>
        <fullName evidence="1">KIB1-4 beta-propeller domain-containing protein</fullName>
    </recommendedName>
</protein>
<feature type="domain" description="KIB1-4 beta-propeller" evidence="1">
    <location>
        <begin position="55"/>
        <end position="330"/>
    </location>
</feature>
<evidence type="ECO:0000313" key="2">
    <source>
        <dbReference type="EMBL" id="TVU29144.1"/>
    </source>
</evidence>
<sequence length="361" mass="39831">MLPRRPRRLRRVALRTGAALPVPPLRAPTPRRRRRALAVSHPLERPFHLVTLENSGGWCVGSSGAWLAVLTLFRHANDAHAVALVNPLTGQELALPPMRWDRRRLEPTWPFVRCKVVFAPDPRQDDFTAVSVCGEKTLAYVSAGDASWSFQEITWVDTEIADVVYCDGDGGSKFYCLTKSGAVIAVHVPRSRGTKQLVLKPLLPGISPSDPNDVFPPPYARVSRHTSAKYLVFCEGNMYQVWRNTGGAVDLELSDGRGSFRVSKNAVFVLRYAPAWRGPCWEAVQDLGGRSVFVGLNNAVTVRAEGTPGVKGNCVYWASEFEREEAIVFDMQTRKATPCLAPSVGATCWYLPGATPTCEQK</sequence>
<dbReference type="AlphaFoldDB" id="A0A5J9V0V1"/>
<dbReference type="OrthoDB" id="642536at2759"/>
<keyword evidence="3" id="KW-1185">Reference proteome</keyword>
<organism evidence="2 3">
    <name type="scientific">Eragrostis curvula</name>
    <name type="common">weeping love grass</name>
    <dbReference type="NCBI Taxonomy" id="38414"/>
    <lineage>
        <taxon>Eukaryota</taxon>
        <taxon>Viridiplantae</taxon>
        <taxon>Streptophyta</taxon>
        <taxon>Embryophyta</taxon>
        <taxon>Tracheophyta</taxon>
        <taxon>Spermatophyta</taxon>
        <taxon>Magnoliopsida</taxon>
        <taxon>Liliopsida</taxon>
        <taxon>Poales</taxon>
        <taxon>Poaceae</taxon>
        <taxon>PACMAD clade</taxon>
        <taxon>Chloridoideae</taxon>
        <taxon>Eragrostideae</taxon>
        <taxon>Eragrostidinae</taxon>
        <taxon>Eragrostis</taxon>
    </lineage>
</organism>
<comment type="caution">
    <text evidence="2">The sequence shown here is derived from an EMBL/GenBank/DDBJ whole genome shotgun (WGS) entry which is preliminary data.</text>
</comment>
<dbReference type="InterPro" id="IPR005174">
    <property type="entry name" value="KIB1-4_b-propeller"/>
</dbReference>
<dbReference type="Gramene" id="TVU29144">
    <property type="protein sequence ID" value="TVU29144"/>
    <property type="gene ID" value="EJB05_20696"/>
</dbReference>
<proteinExistence type="predicted"/>
<dbReference type="Pfam" id="PF03478">
    <property type="entry name" value="Beta-prop_KIB1-4"/>
    <property type="match status" value="1"/>
</dbReference>
<feature type="non-terminal residue" evidence="2">
    <location>
        <position position="1"/>
    </location>
</feature>
<dbReference type="PANTHER" id="PTHR34708:SF1">
    <property type="entry name" value="OS08G0126400 PROTEIN"/>
    <property type="match status" value="1"/>
</dbReference>
<dbReference type="Proteomes" id="UP000324897">
    <property type="component" value="Chromosome 1"/>
</dbReference>
<reference evidence="2 3" key="1">
    <citation type="journal article" date="2019" name="Sci. Rep.">
        <title>A high-quality genome of Eragrostis curvula grass provides insights into Poaceae evolution and supports new strategies to enhance forage quality.</title>
        <authorList>
            <person name="Carballo J."/>
            <person name="Santos B.A.C.M."/>
            <person name="Zappacosta D."/>
            <person name="Garbus I."/>
            <person name="Selva J.P."/>
            <person name="Gallo C.A."/>
            <person name="Diaz A."/>
            <person name="Albertini E."/>
            <person name="Caccamo M."/>
            <person name="Echenique V."/>
        </authorList>
    </citation>
    <scope>NUCLEOTIDE SEQUENCE [LARGE SCALE GENOMIC DNA]</scope>
    <source>
        <strain evidence="3">cv. Victoria</strain>
        <tissue evidence="2">Leaf</tissue>
    </source>
</reference>
<dbReference type="EMBL" id="RWGY01000011">
    <property type="protein sequence ID" value="TVU29144.1"/>
    <property type="molecule type" value="Genomic_DNA"/>
</dbReference>
<dbReference type="PANTHER" id="PTHR34708">
    <property type="entry name" value="OS07G0440000 PROTEIN"/>
    <property type="match status" value="1"/>
</dbReference>
<gene>
    <name evidence="2" type="ORF">EJB05_20696</name>
</gene>
<evidence type="ECO:0000313" key="3">
    <source>
        <dbReference type="Proteomes" id="UP000324897"/>
    </source>
</evidence>
<name>A0A5J9V0V1_9POAL</name>
<evidence type="ECO:0000259" key="1">
    <source>
        <dbReference type="Pfam" id="PF03478"/>
    </source>
</evidence>